<dbReference type="InterPro" id="IPR021251">
    <property type="entry name" value="DUF2793"/>
</dbReference>
<proteinExistence type="predicted"/>
<organism evidence="1 2">
    <name type="scientific">Rhizobium quercicola</name>
    <dbReference type="NCBI Taxonomy" id="2901226"/>
    <lineage>
        <taxon>Bacteria</taxon>
        <taxon>Pseudomonadati</taxon>
        <taxon>Pseudomonadota</taxon>
        <taxon>Alphaproteobacteria</taxon>
        <taxon>Hyphomicrobiales</taxon>
        <taxon>Rhizobiaceae</taxon>
        <taxon>Rhizobium/Agrobacterium group</taxon>
        <taxon>Rhizobium</taxon>
    </lineage>
</organism>
<name>A0A9X1T6X2_9HYPH</name>
<dbReference type="Pfam" id="PF10983">
    <property type="entry name" value="DUF2793"/>
    <property type="match status" value="1"/>
</dbReference>
<comment type="caution">
    <text evidence="1">The sequence shown here is derived from an EMBL/GenBank/DDBJ whole genome shotgun (WGS) entry which is preliminary data.</text>
</comment>
<dbReference type="Proteomes" id="UP001139089">
    <property type="component" value="Unassembled WGS sequence"/>
</dbReference>
<keyword evidence="2" id="KW-1185">Reference proteome</keyword>
<gene>
    <name evidence="1" type="ORF">LRX75_09160</name>
</gene>
<protein>
    <submittedName>
        <fullName evidence="1">DUF2793 domain-containing protein</fullName>
    </submittedName>
</protein>
<evidence type="ECO:0000313" key="2">
    <source>
        <dbReference type="Proteomes" id="UP001139089"/>
    </source>
</evidence>
<accession>A0A9X1T6X2</accession>
<dbReference type="AlphaFoldDB" id="A0A9X1T6X2"/>
<sequence length="342" mass="35554">MTEMTPNLEMPYILPSQAQKHVTHNEALQRLDAVTQLVIAARLAHPPENPGEGACYEVAPAPTDAWIGKAGKIAVRQDGVWTFVTPRPGWRAVFAGDARLYIHDGTAFRLYDATAGLERMGVNATADEVNRLAVSADATLLSHAGHGHQLKINKASPGDTASLLFQSGWSGRAEIGLAGTESFAIKTSADGASWQEALSVDAAGRVHLPHRPIARASTAAGTATPADGSERGFTTMPLSQGGFALGSAVTGGGNGLVVPATGIYLVMLKAEVEPIGAFSLAVKAGSRAIATLRGYSGPAARHSAMVIGLAAMTAWDELTLAHTGSATLTFGEDRTEVLIAML</sequence>
<dbReference type="RefSeq" id="WP_231813656.1">
    <property type="nucleotide sequence ID" value="NZ_JAJOZR010000005.1"/>
</dbReference>
<evidence type="ECO:0000313" key="1">
    <source>
        <dbReference type="EMBL" id="MCD7109213.1"/>
    </source>
</evidence>
<reference evidence="1" key="1">
    <citation type="submission" date="2021-12" db="EMBL/GenBank/DDBJ databases">
        <authorList>
            <person name="Li Y."/>
        </authorList>
    </citation>
    <scope>NUCLEOTIDE SEQUENCE</scope>
    <source>
        <strain evidence="1">DKSPLA3</strain>
    </source>
</reference>
<dbReference type="EMBL" id="JAJOZR010000005">
    <property type="protein sequence ID" value="MCD7109213.1"/>
    <property type="molecule type" value="Genomic_DNA"/>
</dbReference>